<dbReference type="AlphaFoldDB" id="A0AAD7G0B3"/>
<name>A0AAD7G0B3_MYCRO</name>
<organism evidence="2 3">
    <name type="scientific">Mycena rosella</name>
    <name type="common">Pink bonnet</name>
    <name type="synonym">Agaricus rosellus</name>
    <dbReference type="NCBI Taxonomy" id="1033263"/>
    <lineage>
        <taxon>Eukaryota</taxon>
        <taxon>Fungi</taxon>
        <taxon>Dikarya</taxon>
        <taxon>Basidiomycota</taxon>
        <taxon>Agaricomycotina</taxon>
        <taxon>Agaricomycetes</taxon>
        <taxon>Agaricomycetidae</taxon>
        <taxon>Agaricales</taxon>
        <taxon>Marasmiineae</taxon>
        <taxon>Mycenaceae</taxon>
        <taxon>Mycena</taxon>
    </lineage>
</organism>
<reference evidence="2" key="1">
    <citation type="submission" date="2023-03" db="EMBL/GenBank/DDBJ databases">
        <title>Massive genome expansion in bonnet fungi (Mycena s.s.) driven by repeated elements and novel gene families across ecological guilds.</title>
        <authorList>
            <consortium name="Lawrence Berkeley National Laboratory"/>
            <person name="Harder C.B."/>
            <person name="Miyauchi S."/>
            <person name="Viragh M."/>
            <person name="Kuo A."/>
            <person name="Thoen E."/>
            <person name="Andreopoulos B."/>
            <person name="Lu D."/>
            <person name="Skrede I."/>
            <person name="Drula E."/>
            <person name="Henrissat B."/>
            <person name="Morin E."/>
            <person name="Kohler A."/>
            <person name="Barry K."/>
            <person name="LaButti K."/>
            <person name="Morin E."/>
            <person name="Salamov A."/>
            <person name="Lipzen A."/>
            <person name="Mereny Z."/>
            <person name="Hegedus B."/>
            <person name="Baldrian P."/>
            <person name="Stursova M."/>
            <person name="Weitz H."/>
            <person name="Taylor A."/>
            <person name="Grigoriev I.V."/>
            <person name="Nagy L.G."/>
            <person name="Martin F."/>
            <person name="Kauserud H."/>
        </authorList>
    </citation>
    <scope>NUCLEOTIDE SEQUENCE</scope>
    <source>
        <strain evidence="2">CBHHK067</strain>
    </source>
</reference>
<protein>
    <submittedName>
        <fullName evidence="2">Uncharacterized protein</fullName>
    </submittedName>
</protein>
<gene>
    <name evidence="2" type="ORF">B0H17DRAFT_404017</name>
</gene>
<sequence>MFLELGNSLYMYPSVQHDYLTPVCRFHGSRLARSLRSRYASLQHPAATTNSTPVTRSDIDGRGIDPSGRCCADDETGRTGRRRMGLDRGCDMADFTWRPRGLLPPSRPPLDGMAALPSRVVSRMKALILLLRWSSRSPRTPPQIGPRAPGDDDHHLERGELRLLLSQCIMGAPAGKGTKALVEKMYTFPALRQSRWKSTATSLGVRECGVRVSRSPGGGCQWSRSALECPMRAMSGTVFTT</sequence>
<comment type="caution">
    <text evidence="2">The sequence shown here is derived from an EMBL/GenBank/DDBJ whole genome shotgun (WGS) entry which is preliminary data.</text>
</comment>
<dbReference type="Proteomes" id="UP001221757">
    <property type="component" value="Unassembled WGS sequence"/>
</dbReference>
<evidence type="ECO:0000313" key="3">
    <source>
        <dbReference type="Proteomes" id="UP001221757"/>
    </source>
</evidence>
<feature type="compositionally biased region" description="Polar residues" evidence="1">
    <location>
        <begin position="46"/>
        <end position="55"/>
    </location>
</feature>
<keyword evidence="3" id="KW-1185">Reference proteome</keyword>
<dbReference type="EMBL" id="JARKIE010000343">
    <property type="protein sequence ID" value="KAJ7652883.1"/>
    <property type="molecule type" value="Genomic_DNA"/>
</dbReference>
<accession>A0AAD7G0B3</accession>
<proteinExistence type="predicted"/>
<evidence type="ECO:0000256" key="1">
    <source>
        <dbReference type="SAM" id="MobiDB-lite"/>
    </source>
</evidence>
<evidence type="ECO:0000313" key="2">
    <source>
        <dbReference type="EMBL" id="KAJ7652883.1"/>
    </source>
</evidence>
<feature type="region of interest" description="Disordered" evidence="1">
    <location>
        <begin position="43"/>
        <end position="78"/>
    </location>
</feature>